<evidence type="ECO:0000313" key="3">
    <source>
        <dbReference type="Proteomes" id="UP000198588"/>
    </source>
</evidence>
<reference evidence="2 3" key="1">
    <citation type="submission" date="2016-10" db="EMBL/GenBank/DDBJ databases">
        <authorList>
            <person name="de Groot N.N."/>
        </authorList>
    </citation>
    <scope>NUCLEOTIDE SEQUENCE [LARGE SCALE GENOMIC DNA]</scope>
    <source>
        <strain evidence="2 3">CGMCC 1.12097</strain>
    </source>
</reference>
<name>A0A1G5Z287_9HYPH</name>
<accession>A0A1G5Z287</accession>
<feature type="region of interest" description="Disordered" evidence="1">
    <location>
        <begin position="1"/>
        <end position="31"/>
    </location>
</feature>
<dbReference type="RefSeq" id="WP_167365169.1">
    <property type="nucleotide sequence ID" value="NZ_FMXM01000013.1"/>
</dbReference>
<dbReference type="AlphaFoldDB" id="A0A1G5Z287"/>
<protein>
    <submittedName>
        <fullName evidence="2">Uncharacterized protein</fullName>
    </submittedName>
</protein>
<dbReference type="EMBL" id="FMXM01000013">
    <property type="protein sequence ID" value="SDA88951.1"/>
    <property type="molecule type" value="Genomic_DNA"/>
</dbReference>
<dbReference type="STRING" id="1165689.SAMN02927914_04093"/>
<evidence type="ECO:0000256" key="1">
    <source>
        <dbReference type="SAM" id="MobiDB-lite"/>
    </source>
</evidence>
<organism evidence="2 3">
    <name type="scientific">Mesorhizobium qingshengii</name>
    <dbReference type="NCBI Taxonomy" id="1165689"/>
    <lineage>
        <taxon>Bacteria</taxon>
        <taxon>Pseudomonadati</taxon>
        <taxon>Pseudomonadota</taxon>
        <taxon>Alphaproteobacteria</taxon>
        <taxon>Hyphomicrobiales</taxon>
        <taxon>Phyllobacteriaceae</taxon>
        <taxon>Mesorhizobium</taxon>
    </lineage>
</organism>
<proteinExistence type="predicted"/>
<sequence>MEDATRQPLENVEPAEQATHQGGSFLTHDACHPSHVPGEMAADVTCL</sequence>
<evidence type="ECO:0000313" key="2">
    <source>
        <dbReference type="EMBL" id="SDA88951.1"/>
    </source>
</evidence>
<dbReference type="Proteomes" id="UP000198588">
    <property type="component" value="Unassembled WGS sequence"/>
</dbReference>
<gene>
    <name evidence="2" type="ORF">SAMN02927914_04093</name>
</gene>